<reference evidence="5 6" key="1">
    <citation type="submission" date="2018-09" db="EMBL/GenBank/DDBJ databases">
        <title>Genomic Encyclopedia of Archaeal and Bacterial Type Strains, Phase II (KMG-II): from individual species to whole genera.</title>
        <authorList>
            <person name="Goeker M."/>
        </authorList>
    </citation>
    <scope>NUCLEOTIDE SEQUENCE [LARGE SCALE GENOMIC DNA]</scope>
    <source>
        <strain evidence="5 6">DSM 27148</strain>
    </source>
</reference>
<dbReference type="HAMAP" id="MF_01077">
    <property type="entry name" value="RimP"/>
    <property type="match status" value="1"/>
</dbReference>
<comment type="caution">
    <text evidence="5">The sequence shown here is derived from an EMBL/GenBank/DDBJ whole genome shotgun (WGS) entry which is preliminary data.</text>
</comment>
<evidence type="ECO:0000259" key="4">
    <source>
        <dbReference type="Pfam" id="PF02576"/>
    </source>
</evidence>
<dbReference type="GO" id="GO:0000028">
    <property type="term" value="P:ribosomal small subunit assembly"/>
    <property type="evidence" value="ECO:0007669"/>
    <property type="project" value="TreeGrafter"/>
</dbReference>
<evidence type="ECO:0000256" key="2">
    <source>
        <dbReference type="ARBA" id="ARBA00022517"/>
    </source>
</evidence>
<keyword evidence="2 3" id="KW-0690">Ribosome biogenesis</keyword>
<evidence type="ECO:0000256" key="3">
    <source>
        <dbReference type="HAMAP-Rule" id="MF_01077"/>
    </source>
</evidence>
<dbReference type="Gene3D" id="3.30.300.70">
    <property type="entry name" value="RimP-like superfamily, N-terminal"/>
    <property type="match status" value="1"/>
</dbReference>
<organism evidence="5 6">
    <name type="scientific">Mangrovibacterium diazotrophicum</name>
    <dbReference type="NCBI Taxonomy" id="1261403"/>
    <lineage>
        <taxon>Bacteria</taxon>
        <taxon>Pseudomonadati</taxon>
        <taxon>Bacteroidota</taxon>
        <taxon>Bacteroidia</taxon>
        <taxon>Marinilabiliales</taxon>
        <taxon>Prolixibacteraceae</taxon>
        <taxon>Mangrovibacterium</taxon>
    </lineage>
</organism>
<feature type="domain" description="Ribosome maturation factor RimP N-terminal" evidence="4">
    <location>
        <begin position="39"/>
        <end position="92"/>
    </location>
</feature>
<name>A0A419W8Q9_9BACT</name>
<protein>
    <recommendedName>
        <fullName evidence="3">Ribosome maturation factor RimP</fullName>
    </recommendedName>
</protein>
<gene>
    <name evidence="3" type="primary">rimP</name>
    <name evidence="5" type="ORF">BC643_2137</name>
</gene>
<evidence type="ECO:0000313" key="5">
    <source>
        <dbReference type="EMBL" id="RKD91772.1"/>
    </source>
</evidence>
<keyword evidence="1 3" id="KW-0963">Cytoplasm</keyword>
<dbReference type="EMBL" id="RAPN01000001">
    <property type="protein sequence ID" value="RKD91772.1"/>
    <property type="molecule type" value="Genomic_DNA"/>
</dbReference>
<evidence type="ECO:0000313" key="6">
    <source>
        <dbReference type="Proteomes" id="UP000283387"/>
    </source>
</evidence>
<dbReference type="PANTHER" id="PTHR33867:SF1">
    <property type="entry name" value="RIBOSOME MATURATION FACTOR RIMP"/>
    <property type="match status" value="1"/>
</dbReference>
<dbReference type="PANTHER" id="PTHR33867">
    <property type="entry name" value="RIBOSOME MATURATION FACTOR RIMP"/>
    <property type="match status" value="1"/>
</dbReference>
<comment type="subcellular location">
    <subcellularLocation>
        <location evidence="3">Cytoplasm</location>
    </subcellularLocation>
</comment>
<comment type="similarity">
    <text evidence="3">Belongs to the RimP family.</text>
</comment>
<dbReference type="InterPro" id="IPR003728">
    <property type="entry name" value="Ribosome_maturation_RimP"/>
</dbReference>
<comment type="function">
    <text evidence="3">Required for maturation of 30S ribosomal subunits.</text>
</comment>
<evidence type="ECO:0000256" key="1">
    <source>
        <dbReference type="ARBA" id="ARBA00022490"/>
    </source>
</evidence>
<dbReference type="GO" id="GO:0006412">
    <property type="term" value="P:translation"/>
    <property type="evidence" value="ECO:0007669"/>
    <property type="project" value="TreeGrafter"/>
</dbReference>
<dbReference type="SUPFAM" id="SSF75420">
    <property type="entry name" value="YhbC-like, N-terminal domain"/>
    <property type="match status" value="1"/>
</dbReference>
<dbReference type="NCBIfam" id="NF002531">
    <property type="entry name" value="PRK02001.1"/>
    <property type="match status" value="1"/>
</dbReference>
<dbReference type="Proteomes" id="UP000283387">
    <property type="component" value="Unassembled WGS sequence"/>
</dbReference>
<dbReference type="InterPro" id="IPR035956">
    <property type="entry name" value="RimP_N_sf"/>
</dbReference>
<proteinExistence type="inferred from homology"/>
<keyword evidence="6" id="KW-1185">Reference proteome</keyword>
<dbReference type="Pfam" id="PF02576">
    <property type="entry name" value="RimP_N"/>
    <property type="match status" value="1"/>
</dbReference>
<sequence length="171" mass="19611">MKTSTDRGPEVPYFISHKMIDKKRIVQLIEEKLTDDQFIVDVEVSPANQISVQIDSENGITIDTCVAVSRQIEGNLDREVEDFELQVSSAGLGQPFKVFRQYVKNINRDVEVVLKDGKKMEGILKSADENGFEFETSQKEKIEGKKKKELVTRLHQFSFEEVKTVKNIIKF</sequence>
<dbReference type="GO" id="GO:0005829">
    <property type="term" value="C:cytosol"/>
    <property type="evidence" value="ECO:0007669"/>
    <property type="project" value="TreeGrafter"/>
</dbReference>
<dbReference type="InterPro" id="IPR028989">
    <property type="entry name" value="RimP_N"/>
</dbReference>
<accession>A0A419W8Q9</accession>
<dbReference type="AlphaFoldDB" id="A0A419W8Q9"/>